<feature type="domain" description="DUF7312" evidence="2">
    <location>
        <begin position="9"/>
        <end position="56"/>
    </location>
</feature>
<dbReference type="AlphaFoldDB" id="A0A1I0NXQ9"/>
<feature type="transmembrane region" description="Helical" evidence="1">
    <location>
        <begin position="40"/>
        <end position="59"/>
    </location>
</feature>
<protein>
    <recommendedName>
        <fullName evidence="2">DUF7312 domain-containing protein</fullName>
    </recommendedName>
</protein>
<name>A0A1I0NXQ9_9EURY</name>
<reference evidence="3 4" key="1">
    <citation type="submission" date="2016-10" db="EMBL/GenBank/DDBJ databases">
        <authorList>
            <person name="de Groot N.N."/>
        </authorList>
    </citation>
    <scope>NUCLEOTIDE SEQUENCE [LARGE SCALE GENOMIC DNA]</scope>
    <source>
        <strain evidence="3 4">CGMCC 1.5337</strain>
    </source>
</reference>
<dbReference type="InterPro" id="IPR055736">
    <property type="entry name" value="DUF7312"/>
</dbReference>
<proteinExistence type="predicted"/>
<keyword evidence="1" id="KW-0472">Membrane</keyword>
<keyword evidence="1" id="KW-1133">Transmembrane helix</keyword>
<dbReference type="OrthoDB" id="266213at2157"/>
<dbReference type="EMBL" id="FOJA01000001">
    <property type="protein sequence ID" value="SEW06336.1"/>
    <property type="molecule type" value="Genomic_DNA"/>
</dbReference>
<gene>
    <name evidence="3" type="ORF">SAMN04487945_1219</name>
</gene>
<dbReference type="RefSeq" id="WP_089668465.1">
    <property type="nucleotide sequence ID" value="NZ_FOJA01000001.1"/>
</dbReference>
<evidence type="ECO:0000313" key="4">
    <source>
        <dbReference type="Proteomes" id="UP000198518"/>
    </source>
</evidence>
<evidence type="ECO:0000256" key="1">
    <source>
        <dbReference type="SAM" id="Phobius"/>
    </source>
</evidence>
<dbReference type="STRING" id="355548.SAMN04487945_1219"/>
<accession>A0A1I0NXQ9</accession>
<keyword evidence="1" id="KW-0812">Transmembrane</keyword>
<evidence type="ECO:0000313" key="3">
    <source>
        <dbReference type="EMBL" id="SEW06336.1"/>
    </source>
</evidence>
<keyword evidence="4" id="KW-1185">Reference proteome</keyword>
<dbReference type="Pfam" id="PF23994">
    <property type="entry name" value="DUF7312"/>
    <property type="match status" value="1"/>
</dbReference>
<sequence length="60" mass="6272">MSETDESAEDGWRFELDEVGEDADVGPDPIEPGSPTAENVAFFLLGVATMAGAIALLLFG</sequence>
<evidence type="ECO:0000259" key="2">
    <source>
        <dbReference type="Pfam" id="PF23994"/>
    </source>
</evidence>
<organism evidence="3 4">
    <name type="scientific">Halobacterium jilantaiense</name>
    <dbReference type="NCBI Taxonomy" id="355548"/>
    <lineage>
        <taxon>Archaea</taxon>
        <taxon>Methanobacteriati</taxon>
        <taxon>Methanobacteriota</taxon>
        <taxon>Stenosarchaea group</taxon>
        <taxon>Halobacteria</taxon>
        <taxon>Halobacteriales</taxon>
        <taxon>Halobacteriaceae</taxon>
        <taxon>Halobacterium</taxon>
    </lineage>
</organism>
<dbReference type="Proteomes" id="UP000198518">
    <property type="component" value="Unassembled WGS sequence"/>
</dbReference>